<evidence type="ECO:0000313" key="1">
    <source>
        <dbReference type="EMBL" id="CAF4653146.1"/>
    </source>
</evidence>
<feature type="non-terminal residue" evidence="1">
    <location>
        <position position="1"/>
    </location>
</feature>
<proteinExistence type="predicted"/>
<protein>
    <submittedName>
        <fullName evidence="1">Uncharacterized protein</fullName>
    </submittedName>
</protein>
<name>A0A8S2ZQ69_9BILA</name>
<reference evidence="1" key="1">
    <citation type="submission" date="2021-02" db="EMBL/GenBank/DDBJ databases">
        <authorList>
            <person name="Nowell W R."/>
        </authorList>
    </citation>
    <scope>NUCLEOTIDE SEQUENCE</scope>
</reference>
<dbReference type="EMBL" id="CAJOBJ010115856">
    <property type="protein sequence ID" value="CAF4653146.1"/>
    <property type="molecule type" value="Genomic_DNA"/>
</dbReference>
<dbReference type="Proteomes" id="UP000681720">
    <property type="component" value="Unassembled WGS sequence"/>
</dbReference>
<gene>
    <name evidence="1" type="ORF">GIL414_LOCUS41152</name>
</gene>
<organism evidence="1 2">
    <name type="scientific">Rotaria magnacalcarata</name>
    <dbReference type="NCBI Taxonomy" id="392030"/>
    <lineage>
        <taxon>Eukaryota</taxon>
        <taxon>Metazoa</taxon>
        <taxon>Spiralia</taxon>
        <taxon>Gnathifera</taxon>
        <taxon>Rotifera</taxon>
        <taxon>Eurotatoria</taxon>
        <taxon>Bdelloidea</taxon>
        <taxon>Philodinida</taxon>
        <taxon>Philodinidae</taxon>
        <taxon>Rotaria</taxon>
    </lineage>
</organism>
<comment type="caution">
    <text evidence="1">The sequence shown here is derived from an EMBL/GenBank/DDBJ whole genome shotgun (WGS) entry which is preliminary data.</text>
</comment>
<sequence length="30" mass="3240">FCARAVLLLNGSAFDDAGLEIDESKNINEN</sequence>
<accession>A0A8S2ZQ69</accession>
<evidence type="ECO:0000313" key="2">
    <source>
        <dbReference type="Proteomes" id="UP000681720"/>
    </source>
</evidence>
<dbReference type="AlphaFoldDB" id="A0A8S2ZQ69"/>